<evidence type="ECO:0000313" key="2">
    <source>
        <dbReference type="Proteomes" id="UP000299102"/>
    </source>
</evidence>
<name>A0A4C1VHF4_EUMVA</name>
<protein>
    <submittedName>
        <fullName evidence="1">Uncharacterized protein</fullName>
    </submittedName>
</protein>
<gene>
    <name evidence="1" type="ORF">EVAR_36329_1</name>
</gene>
<evidence type="ECO:0000313" key="1">
    <source>
        <dbReference type="EMBL" id="GBP38376.1"/>
    </source>
</evidence>
<dbReference type="AlphaFoldDB" id="A0A4C1VHF4"/>
<comment type="caution">
    <text evidence="1">The sequence shown here is derived from an EMBL/GenBank/DDBJ whole genome shotgun (WGS) entry which is preliminary data.</text>
</comment>
<dbReference type="EMBL" id="BGZK01000347">
    <property type="protein sequence ID" value="GBP38376.1"/>
    <property type="molecule type" value="Genomic_DNA"/>
</dbReference>
<dbReference type="Proteomes" id="UP000299102">
    <property type="component" value="Unassembled WGS sequence"/>
</dbReference>
<organism evidence="1 2">
    <name type="scientific">Eumeta variegata</name>
    <name type="common">Bagworm moth</name>
    <name type="synonym">Eumeta japonica</name>
    <dbReference type="NCBI Taxonomy" id="151549"/>
    <lineage>
        <taxon>Eukaryota</taxon>
        <taxon>Metazoa</taxon>
        <taxon>Ecdysozoa</taxon>
        <taxon>Arthropoda</taxon>
        <taxon>Hexapoda</taxon>
        <taxon>Insecta</taxon>
        <taxon>Pterygota</taxon>
        <taxon>Neoptera</taxon>
        <taxon>Endopterygota</taxon>
        <taxon>Lepidoptera</taxon>
        <taxon>Glossata</taxon>
        <taxon>Ditrysia</taxon>
        <taxon>Tineoidea</taxon>
        <taxon>Psychidae</taxon>
        <taxon>Oiketicinae</taxon>
        <taxon>Eumeta</taxon>
    </lineage>
</organism>
<accession>A0A4C1VHF4</accession>
<sequence>MVKNEILDIVDTTSVSKFRWNFYITRLAKRLSSAAYEVKRIRQLTARRCIPNLAVVGSGAGRAPHLNATRCIVNSFRVSLPFPRALLDGGSRAENRVCFEEFNSSEEPLCPTNVIDVNRLWISPGSRPLRSHGAVGRDEDAENAAGKTELSGGCLLDVGVLRRGQPLAGVDYWSGQYDMLLIIKWIVSDQRA</sequence>
<reference evidence="1 2" key="1">
    <citation type="journal article" date="2019" name="Commun. Biol.">
        <title>The bagworm genome reveals a unique fibroin gene that provides high tensile strength.</title>
        <authorList>
            <person name="Kono N."/>
            <person name="Nakamura H."/>
            <person name="Ohtoshi R."/>
            <person name="Tomita M."/>
            <person name="Numata K."/>
            <person name="Arakawa K."/>
        </authorList>
    </citation>
    <scope>NUCLEOTIDE SEQUENCE [LARGE SCALE GENOMIC DNA]</scope>
</reference>
<proteinExistence type="predicted"/>
<keyword evidence="2" id="KW-1185">Reference proteome</keyword>